<comment type="caution">
    <text evidence="2">The sequence shown here is derived from an EMBL/GenBank/DDBJ whole genome shotgun (WGS) entry which is preliminary data.</text>
</comment>
<protein>
    <submittedName>
        <fullName evidence="2">SMI1/KNR4 family protein</fullName>
    </submittedName>
</protein>
<dbReference type="Gene3D" id="3.40.1580.10">
    <property type="entry name" value="SMI1/KNR4-like"/>
    <property type="match status" value="1"/>
</dbReference>
<name>A0A839AQQ9_9FLAO</name>
<gene>
    <name evidence="2" type="ORF">H3Z83_05695</name>
</gene>
<evidence type="ECO:0000313" key="2">
    <source>
        <dbReference type="EMBL" id="MBA6156011.1"/>
    </source>
</evidence>
<dbReference type="Pfam" id="PF09346">
    <property type="entry name" value="SMI1_KNR4"/>
    <property type="match status" value="1"/>
</dbReference>
<dbReference type="Proteomes" id="UP000563906">
    <property type="component" value="Unassembled WGS sequence"/>
</dbReference>
<evidence type="ECO:0000313" key="3">
    <source>
        <dbReference type="Proteomes" id="UP000563906"/>
    </source>
</evidence>
<keyword evidence="3" id="KW-1185">Reference proteome</keyword>
<dbReference type="AlphaFoldDB" id="A0A839AQQ9"/>
<dbReference type="InterPro" id="IPR037883">
    <property type="entry name" value="Knr4/Smi1-like_sf"/>
</dbReference>
<sequence length="188" mass="22316">MKNKVLKRGFELLRTRPLNEKVLVSELEYGIELPPIFRNFTKIFDVSEVNNHIKYIYNKDREQYCAGIVYFPENYDTNSDEVMFHNFHSLESTISGFEDDDDWAEAGYLPIAMCGHSGAVLLGTRNEEKDCIFIQTMSQEIYKISSNIFDFVRDLVMLEVSEEELYDEIRFEQLYKNWGEDFWRVRNN</sequence>
<accession>A0A839AQQ9</accession>
<dbReference type="RefSeq" id="WP_182124519.1">
    <property type="nucleotide sequence ID" value="NZ_JACGLS010000002.1"/>
</dbReference>
<proteinExistence type="predicted"/>
<dbReference type="SUPFAM" id="SSF160631">
    <property type="entry name" value="SMI1/KNR4-like"/>
    <property type="match status" value="1"/>
</dbReference>
<feature type="domain" description="Knr4/Smi1-like" evidence="1">
    <location>
        <begin position="26"/>
        <end position="153"/>
    </location>
</feature>
<evidence type="ECO:0000259" key="1">
    <source>
        <dbReference type="Pfam" id="PF09346"/>
    </source>
</evidence>
<dbReference type="InterPro" id="IPR018958">
    <property type="entry name" value="Knr4/Smi1-like_dom"/>
</dbReference>
<reference evidence="2 3" key="1">
    <citation type="submission" date="2020-07" db="EMBL/GenBank/DDBJ databases">
        <title>Bacterium isolated from marine sediment.</title>
        <authorList>
            <person name="Shang D."/>
            <person name="Du Z.-J."/>
        </authorList>
    </citation>
    <scope>NUCLEOTIDE SEQUENCE [LARGE SCALE GENOMIC DNA]</scope>
    <source>
        <strain evidence="2 3">S7007</strain>
    </source>
</reference>
<organism evidence="2 3">
    <name type="scientific">Tenacibaculum pelagium</name>
    <dbReference type="NCBI Taxonomy" id="2759527"/>
    <lineage>
        <taxon>Bacteria</taxon>
        <taxon>Pseudomonadati</taxon>
        <taxon>Bacteroidota</taxon>
        <taxon>Flavobacteriia</taxon>
        <taxon>Flavobacteriales</taxon>
        <taxon>Flavobacteriaceae</taxon>
        <taxon>Tenacibaculum</taxon>
    </lineage>
</organism>
<dbReference type="EMBL" id="JACGLS010000002">
    <property type="protein sequence ID" value="MBA6156011.1"/>
    <property type="molecule type" value="Genomic_DNA"/>
</dbReference>